<dbReference type="Proteomes" id="UP000321570">
    <property type="component" value="Unassembled WGS sequence"/>
</dbReference>
<protein>
    <submittedName>
        <fullName evidence="2">Uncharacterized protein</fullName>
    </submittedName>
</protein>
<sequence>MDAGTIFDDRPRAENLPHLLSGINMEYIGETHQALEQELDYQTYLEDELKNYVARGLYSQHDAVNLQTLIDINREHLESLSPITSLEHMFSEISQKISDRAVDLVNVRDSPAFWDRNLSKNMRACWKTVQRFSYISRVHISNASEYQMFYYNCDHFIKSLHKKAEMNYNRYRDIDTDYPSVSTSRLNTYMTDGLSKFQSLASEVIRLVDKAHRVNPVYLRVRGLSRPVSGIMLCDYSTKNFSLRAGQHVYVLDNAYVTPLNTNSDVTEGSETSECSTCTYCCGLHHHHHPGCENCGVPLSTTTTTETTPAEEGTDSADLAQGTPAVMQRRQPSDILSAVEETTGSSEESTVTSSPGCSHTFCSQREPVMWKVRTSDGSLTVDVPAVTVMINERDEEAIAHAHEIYEFFTSMWREAIDIWLTKGVKALTNYFSTLIEAKHIHLESERIFEQFLDEVQRAFPIQDAESASANKILNEIIETLRTKIRRQETHEKATDETYIRITEVATYRKTVQKVRDHVNQIRRFMKDVEENTRRGYIDTATLKSMGDLKYVYEETVEEHRKLEKMLRQVNAFRTGRKSPGVPVQTIHSTYGKYYSSAEEYSSESDESQYDVERSKDLSPRILYGREETHRVTALTDRPRYVRRSHGGVVVETGELATDSSDESDTGQPGRSSKLLYKPTHRRRGEQVSEVVEETNDTVISSMTLDRKINLEKQIKRPGEIHISPDGRYRSRRQVHVTPGPQKGDVSMVYLQITTAKSTQDTISPTADNRQSRGIQIDIETIPVDAKDVLYVEPRVASWQKNAAGGMTLKHDVSLDPIQSERERRSVPERTMEAIVSGAARTGDHYERGVQMTSRDKYEGIMKPPMFNYVQRSTQTAAYVEPEKVVEIKQGEEVHAAPSVSETHSIVSSFTEAPRVTAGLISSGLILKQADTSFATPKSEISTAISTIAQEPVKKVVPSTIGVSTEQLLRLEDAWTEATIIEKEPDSIIKEVRMVGEKSAPPVEPVPQAVKVRPCQTAKPLVSDFEIQSEIDTQRMESITHLSEEPNEVVITSSEIKKTVTLPAGTMTDLVIQTEREQVMRTEPPLRQRTEVTSAVTSWIEVSGILEAISSGWSMDITNRGITAPEIVVASTVTSSEKVSEPRVVQMNVTTETESEYVSRGTETMVVEEMMPVIRQEKTLEVKAEPVVQPRVVIRYCQSATPFNIHYEGITTHEEAQDKEGASTAGSETTYVPKHLVVVTEHIVRPPNIRTAEIQAYTTVEPKVVPALRPRLHSTELQAQINAEPLETKTRKTEERVQLEGIGISTDASITSLDAWTETVVAEELDKQIVPERTVVVKAEPAPKRVMHSMEIQARLPSAMFIQSVECSSIVSVSTASMTDAMIEPAKSAVVHTVQRPTPELEATISTSVESRLAERGISTESLVTYLDAWTETITIEEPAKKVKIHSTQLQAQIAADILETITHATEEQRAQLEGIGISTEALITCLDAWTEAGIAEEPARLIEAEHKMVVKAEPVVKPIMQSVEIQAVMTPRTAETISVIREESRAMTIVSVECLPRASMSTASMTDAMIEPAKPVVVHSVPPSRPLTEQISSGRIQEYTDVSTVGPVVELETDSTSVETRLEEIGISTEALIKCQDAWAEALLMEAPVHQIEPERTIIAHAEPGMKPVMHKMEIQAVTKAKTMEITTQTAELSKIMAVVTVQTPVKECRSTSLLTEAMIDSAKPDVFKSVPQTQVPVEVISTERRVENTDIGIDAAIPEYITTSTSKDESRTRPSEIISSIWEKDMATTATSVTPAYIPDVAKANKCIMAEIATPTISRGTETILVEEPMPVIQPERVVEVREAPPISLKIGTSQTLLQPLSEGIFTKFEAESVRPITLSTETQTAELKAPYEEITEVVEVPKEVFTISSQTEEVSVRVTATMTESMIEPAKPTLVHSIPPAPQNVMETENIGIQYIPEVRAEEIQVVGEFKEKPITLSVASQVDLISSEMEAVTHISEIPRPDYRSTATITETMVEPTNVAVQAIQPPQPSSMTTSSELYLKQIDTAIAPRTMELSTTVSSIPRVSVSSLGITTEPMAVQVDGWTQAGYAEPEPVIQPQKTVSIVETAPPVQPTKVRIGSLQSPYQIRYEGITSEVEVKEPLAEVEISAVQCLAPAKVILETATSQYIYVPERREAVTEEMAAPKATMRTYEVQVSSPQAEMISSALEVSQADVGIPATERIVGVCRGVETITIEEPVPVIKPERVVEVREAPPIVVKPEPVRVKYLRIQTQPMVTAESSVAIAQVGDLAKESTITWCEEPKKVIKSTATITENLIEPTKPVVVHSIPPARPQTGEASSQRVLSASDAGTEFMQPATETTVSSVHEVRISQRDEEMQVFIKTEPETLSTPHRRLESVEVQALRKTDQTESTTLTTEERAETISSVVGPQLSEVGIAAKMAEVGTALSSVAEQPAHKVQLTNAGIDAPEMEIGTVVSSIVETSGVNRGTETLQLEEPLPMIKAERVVEVREAPPKPVAIRYGIVETSKVQQRSAGVD</sequence>
<feature type="compositionally biased region" description="Low complexity" evidence="1">
    <location>
        <begin position="339"/>
        <end position="354"/>
    </location>
</feature>
<feature type="compositionally biased region" description="Low complexity" evidence="1">
    <location>
        <begin position="302"/>
        <end position="311"/>
    </location>
</feature>
<dbReference type="EMBL" id="CABIJS010000222">
    <property type="protein sequence ID" value="VUZ47015.1"/>
    <property type="molecule type" value="Genomic_DNA"/>
</dbReference>
<organism evidence="2 3">
    <name type="scientific">Hymenolepis diminuta</name>
    <name type="common">Rat tapeworm</name>
    <dbReference type="NCBI Taxonomy" id="6216"/>
    <lineage>
        <taxon>Eukaryota</taxon>
        <taxon>Metazoa</taxon>
        <taxon>Spiralia</taxon>
        <taxon>Lophotrochozoa</taxon>
        <taxon>Platyhelminthes</taxon>
        <taxon>Cestoda</taxon>
        <taxon>Eucestoda</taxon>
        <taxon>Cyclophyllidea</taxon>
        <taxon>Hymenolepididae</taxon>
        <taxon>Hymenolepis</taxon>
    </lineage>
</organism>
<evidence type="ECO:0000313" key="2">
    <source>
        <dbReference type="EMBL" id="VUZ47015.1"/>
    </source>
</evidence>
<feature type="region of interest" description="Disordered" evidence="1">
    <location>
        <begin position="339"/>
        <end position="358"/>
    </location>
</feature>
<feature type="non-terminal residue" evidence="2">
    <location>
        <position position="2538"/>
    </location>
</feature>
<evidence type="ECO:0000256" key="1">
    <source>
        <dbReference type="SAM" id="MobiDB-lite"/>
    </source>
</evidence>
<proteinExistence type="predicted"/>
<accession>A0A564YID3</accession>
<keyword evidence="3" id="KW-1185">Reference proteome</keyword>
<feature type="region of interest" description="Disordered" evidence="1">
    <location>
        <begin position="302"/>
        <end position="331"/>
    </location>
</feature>
<name>A0A564YID3_HYMDI</name>
<reference evidence="2 3" key="1">
    <citation type="submission" date="2019-07" db="EMBL/GenBank/DDBJ databases">
        <authorList>
            <person name="Jastrzebski P J."/>
            <person name="Paukszto L."/>
            <person name="Jastrzebski P J."/>
        </authorList>
    </citation>
    <scope>NUCLEOTIDE SEQUENCE [LARGE SCALE GENOMIC DNA]</scope>
    <source>
        <strain evidence="2 3">WMS-il1</strain>
    </source>
</reference>
<evidence type="ECO:0000313" key="3">
    <source>
        <dbReference type="Proteomes" id="UP000321570"/>
    </source>
</evidence>
<gene>
    <name evidence="2" type="ORF">WMSIL1_LOCUS6335</name>
</gene>
<feature type="region of interest" description="Disordered" evidence="1">
    <location>
        <begin position="651"/>
        <end position="674"/>
    </location>
</feature>